<accession>A0A0V0XND3</accession>
<sequence length="77" mass="9144">MVYCRHECRIHDFAMKCIFDQHCNVNNFFLLTRRFRRSIQQETGGKRPTCFVDDAALKPGERVEFLNCQQIHALCVH</sequence>
<gene>
    <name evidence="1" type="ORF">T4E_11741</name>
</gene>
<evidence type="ECO:0000313" key="2">
    <source>
        <dbReference type="Proteomes" id="UP000054815"/>
    </source>
</evidence>
<dbReference type="AlphaFoldDB" id="A0A0V0XND3"/>
<proteinExistence type="predicted"/>
<organism evidence="1 2">
    <name type="scientific">Trichinella pseudospiralis</name>
    <name type="common">Parasitic roundworm</name>
    <dbReference type="NCBI Taxonomy" id="6337"/>
    <lineage>
        <taxon>Eukaryota</taxon>
        <taxon>Metazoa</taxon>
        <taxon>Ecdysozoa</taxon>
        <taxon>Nematoda</taxon>
        <taxon>Enoplea</taxon>
        <taxon>Dorylaimia</taxon>
        <taxon>Trichinellida</taxon>
        <taxon>Trichinellidae</taxon>
        <taxon>Trichinella</taxon>
    </lineage>
</organism>
<reference evidence="1 2" key="1">
    <citation type="submission" date="2015-01" db="EMBL/GenBank/DDBJ databases">
        <title>Evolution of Trichinella species and genotypes.</title>
        <authorList>
            <person name="Korhonen P.K."/>
            <person name="Edoardo P."/>
            <person name="Giuseppe L.R."/>
            <person name="Gasser R.B."/>
        </authorList>
    </citation>
    <scope>NUCLEOTIDE SEQUENCE [LARGE SCALE GENOMIC DNA]</scope>
    <source>
        <strain evidence="1">ISS141</strain>
    </source>
</reference>
<protein>
    <submittedName>
        <fullName evidence="1">Uncharacterized protein</fullName>
    </submittedName>
</protein>
<dbReference type="Proteomes" id="UP000054815">
    <property type="component" value="Unassembled WGS sequence"/>
</dbReference>
<dbReference type="EMBL" id="JYDU01000197">
    <property type="protein sequence ID" value="KRX89462.1"/>
    <property type="molecule type" value="Genomic_DNA"/>
</dbReference>
<name>A0A0V0XND3_TRIPS</name>
<comment type="caution">
    <text evidence="1">The sequence shown here is derived from an EMBL/GenBank/DDBJ whole genome shotgun (WGS) entry which is preliminary data.</text>
</comment>
<evidence type="ECO:0000313" key="1">
    <source>
        <dbReference type="EMBL" id="KRX89462.1"/>
    </source>
</evidence>